<evidence type="ECO:0000256" key="4">
    <source>
        <dbReference type="ARBA" id="ARBA00023004"/>
    </source>
</evidence>
<keyword evidence="5" id="KW-0411">Iron-sulfur</keyword>
<evidence type="ECO:0000256" key="2">
    <source>
        <dbReference type="ARBA" id="ARBA00022723"/>
    </source>
</evidence>
<dbReference type="SUPFAM" id="SSF50022">
    <property type="entry name" value="ISP domain"/>
    <property type="match status" value="1"/>
</dbReference>
<organism evidence="7 8">
    <name type="scientific">Brasilonema bromeliae SPC951</name>
    <dbReference type="NCBI Taxonomy" id="385972"/>
    <lineage>
        <taxon>Bacteria</taxon>
        <taxon>Bacillati</taxon>
        <taxon>Cyanobacteriota</taxon>
        <taxon>Cyanophyceae</taxon>
        <taxon>Nostocales</taxon>
        <taxon>Scytonemataceae</taxon>
        <taxon>Brasilonema</taxon>
        <taxon>Bromeliae group (in: Brasilonema)</taxon>
    </lineage>
</organism>
<accession>A0ABX1P2F6</accession>
<dbReference type="GO" id="GO:0051213">
    <property type="term" value="F:dioxygenase activity"/>
    <property type="evidence" value="ECO:0007669"/>
    <property type="project" value="UniProtKB-KW"/>
</dbReference>
<dbReference type="InterPro" id="IPR050584">
    <property type="entry name" value="Cholesterol_7-desaturase"/>
</dbReference>
<dbReference type="EMBL" id="QMEB01000012">
    <property type="protein sequence ID" value="NMG18477.1"/>
    <property type="molecule type" value="Genomic_DNA"/>
</dbReference>
<dbReference type="SUPFAM" id="SSF55961">
    <property type="entry name" value="Bet v1-like"/>
    <property type="match status" value="1"/>
</dbReference>
<evidence type="ECO:0000256" key="1">
    <source>
        <dbReference type="ARBA" id="ARBA00022714"/>
    </source>
</evidence>
<evidence type="ECO:0000259" key="6">
    <source>
        <dbReference type="PROSITE" id="PS51296"/>
    </source>
</evidence>
<comment type="caution">
    <text evidence="7">The sequence shown here is derived from an EMBL/GenBank/DDBJ whole genome shotgun (WGS) entry which is preliminary data.</text>
</comment>
<dbReference type="Proteomes" id="UP000718564">
    <property type="component" value="Unassembled WGS sequence"/>
</dbReference>
<dbReference type="Pfam" id="PF00355">
    <property type="entry name" value="Rieske"/>
    <property type="match status" value="1"/>
</dbReference>
<feature type="domain" description="Rieske" evidence="6">
    <location>
        <begin position="31"/>
        <end position="132"/>
    </location>
</feature>
<reference evidence="7 8" key="1">
    <citation type="submission" date="2018-06" db="EMBL/GenBank/DDBJ databases">
        <title>Comparative genomics of Brasilonema spp. strains.</title>
        <authorList>
            <person name="Alvarenga D.O."/>
            <person name="Fiore M.F."/>
            <person name="Varani A.M."/>
        </authorList>
    </citation>
    <scope>NUCLEOTIDE SEQUENCE [LARGE SCALE GENOMIC DNA]</scope>
    <source>
        <strain evidence="7 8">SPC951</strain>
    </source>
</reference>
<keyword evidence="8" id="KW-1185">Reference proteome</keyword>
<keyword evidence="4" id="KW-0408">Iron</keyword>
<keyword evidence="2" id="KW-0479">Metal-binding</keyword>
<keyword evidence="1" id="KW-0001">2Fe-2S</keyword>
<proteinExistence type="predicted"/>
<evidence type="ECO:0000313" key="8">
    <source>
        <dbReference type="Proteomes" id="UP000718564"/>
    </source>
</evidence>
<evidence type="ECO:0000256" key="5">
    <source>
        <dbReference type="ARBA" id="ARBA00023014"/>
    </source>
</evidence>
<keyword evidence="7" id="KW-0223">Dioxygenase</keyword>
<dbReference type="PANTHER" id="PTHR21266:SF60">
    <property type="entry name" value="3-KETOSTEROID-9-ALPHA-MONOOXYGENASE, OXYGENASE COMPONENT"/>
    <property type="match status" value="1"/>
</dbReference>
<dbReference type="RefSeq" id="WP_169153766.1">
    <property type="nucleotide sequence ID" value="NZ_CAWPJE010000327.1"/>
</dbReference>
<sequence length="352" mass="40509">MSTKLETVKNLTLTQPEREVNKRAMNLPASWYVAMPSKALGKKPKEIELFGQPLVAWRDQNGHPAIMQRYCSHKGTSLAIGKVVDGCIQCPFHHWRFDSSGQCVFIPEVDKIPPKARQANYVTAERYGYIWVWYGSETPMFPLPEFPAAEDDRHNYMPFRFADLTKTTVRHVIENGFDQYHIITVHDLKISEPIKFTLLTDQYTAEVSEPPIPKEARFAAKVEFPIHDLDPVARTLGFNAENFTVLLDSWPAGQRVTAFVDGKEVYKLVVGMTPIAEKKSIQHILVMVKKTGKFWLDIFHYVVFSLQNKLGVKEDMPIYDNTNQNFGVADVKHDLGVLKFREFYQRWIDKVE</sequence>
<gene>
    <name evidence="7" type="ORF">DP116_03040</name>
</gene>
<dbReference type="InterPro" id="IPR036922">
    <property type="entry name" value="Rieske_2Fe-2S_sf"/>
</dbReference>
<protein>
    <submittedName>
        <fullName evidence="7">Aromatic ring-hydroxylating dioxygenase subunit alpha</fullName>
    </submittedName>
</protein>
<dbReference type="PROSITE" id="PS51296">
    <property type="entry name" value="RIESKE"/>
    <property type="match status" value="1"/>
</dbReference>
<evidence type="ECO:0000256" key="3">
    <source>
        <dbReference type="ARBA" id="ARBA00023002"/>
    </source>
</evidence>
<dbReference type="InterPro" id="IPR017941">
    <property type="entry name" value="Rieske_2Fe-2S"/>
</dbReference>
<name>A0ABX1P2F6_9CYAN</name>
<dbReference type="PANTHER" id="PTHR21266">
    <property type="entry name" value="IRON-SULFUR DOMAIN CONTAINING PROTEIN"/>
    <property type="match status" value="1"/>
</dbReference>
<keyword evidence="3" id="KW-0560">Oxidoreductase</keyword>
<dbReference type="Gene3D" id="2.102.10.10">
    <property type="entry name" value="Rieske [2Fe-2S] iron-sulphur domain"/>
    <property type="match status" value="1"/>
</dbReference>
<dbReference type="Gene3D" id="3.90.380.10">
    <property type="entry name" value="Naphthalene 1,2-dioxygenase Alpha Subunit, Chain A, domain 1"/>
    <property type="match status" value="1"/>
</dbReference>
<evidence type="ECO:0000313" key="7">
    <source>
        <dbReference type="EMBL" id="NMG18477.1"/>
    </source>
</evidence>